<name>E8X6D3_GRATM</name>
<dbReference type="GO" id="GO:0016285">
    <property type="term" value="F:alanyl aminopeptidase activity"/>
    <property type="evidence" value="ECO:0007669"/>
    <property type="project" value="UniProtKB-EC"/>
</dbReference>
<dbReference type="InterPro" id="IPR001930">
    <property type="entry name" value="Peptidase_M1"/>
</dbReference>
<keyword evidence="8" id="KW-0479">Metal-binding</keyword>
<dbReference type="InterPro" id="IPR045357">
    <property type="entry name" value="Aminopeptidase_N-like_N"/>
</dbReference>
<evidence type="ECO:0000313" key="14">
    <source>
        <dbReference type="EMBL" id="ADW71017.1"/>
    </source>
</evidence>
<dbReference type="InterPro" id="IPR011989">
    <property type="entry name" value="ARM-like"/>
</dbReference>
<dbReference type="InterPro" id="IPR016024">
    <property type="entry name" value="ARM-type_fold"/>
</dbReference>
<evidence type="ECO:0000256" key="4">
    <source>
        <dbReference type="ARBA" id="ARBA00012564"/>
    </source>
</evidence>
<keyword evidence="14" id="KW-0614">Plasmid</keyword>
<dbReference type="PRINTS" id="PR00756">
    <property type="entry name" value="ALADIPTASE"/>
</dbReference>
<protein>
    <recommendedName>
        <fullName evidence="5">Aminopeptidase N</fullName>
        <ecNumber evidence="4">3.4.11.2</ecNumber>
    </recommendedName>
</protein>
<geneLocation type="plasmid" evidence="14 15">
    <name>pACIX901</name>
</geneLocation>
<dbReference type="EMBL" id="CP002481">
    <property type="protein sequence ID" value="ADW71017.1"/>
    <property type="molecule type" value="Genomic_DNA"/>
</dbReference>
<dbReference type="GO" id="GO:0006508">
    <property type="term" value="P:proteolysis"/>
    <property type="evidence" value="ECO:0007669"/>
    <property type="project" value="UniProtKB-KW"/>
</dbReference>
<dbReference type="AlphaFoldDB" id="E8X6D3"/>
<evidence type="ECO:0000256" key="9">
    <source>
        <dbReference type="ARBA" id="ARBA00022801"/>
    </source>
</evidence>
<dbReference type="SUPFAM" id="SSF48371">
    <property type="entry name" value="ARM repeat"/>
    <property type="match status" value="1"/>
</dbReference>
<keyword evidence="10" id="KW-0862">Zinc</keyword>
<dbReference type="Pfam" id="PF13646">
    <property type="entry name" value="HEAT_2"/>
    <property type="match status" value="2"/>
</dbReference>
<keyword evidence="6 14" id="KW-0031">Aminopeptidase</keyword>
<accession>E8X6D3</accession>
<dbReference type="Gene3D" id="1.25.10.10">
    <property type="entry name" value="Leucine-rich Repeat Variant"/>
    <property type="match status" value="1"/>
</dbReference>
<dbReference type="GO" id="GO:0005737">
    <property type="term" value="C:cytoplasm"/>
    <property type="evidence" value="ECO:0007669"/>
    <property type="project" value="TreeGrafter"/>
</dbReference>
<dbReference type="GO" id="GO:0042277">
    <property type="term" value="F:peptide binding"/>
    <property type="evidence" value="ECO:0007669"/>
    <property type="project" value="TreeGrafter"/>
</dbReference>
<dbReference type="InterPro" id="IPR042097">
    <property type="entry name" value="Aminopeptidase_N-like_N_sf"/>
</dbReference>
<dbReference type="CDD" id="cd09603">
    <property type="entry name" value="M1_APN_like"/>
    <property type="match status" value="1"/>
</dbReference>
<evidence type="ECO:0000256" key="8">
    <source>
        <dbReference type="ARBA" id="ARBA00022723"/>
    </source>
</evidence>
<dbReference type="GO" id="GO:0016020">
    <property type="term" value="C:membrane"/>
    <property type="evidence" value="ECO:0007669"/>
    <property type="project" value="TreeGrafter"/>
</dbReference>
<keyword evidence="15" id="KW-1185">Reference proteome</keyword>
<dbReference type="KEGG" id="acm:AciX9_4241"/>
<evidence type="ECO:0000259" key="13">
    <source>
        <dbReference type="Pfam" id="PF17900"/>
    </source>
</evidence>
<dbReference type="SMART" id="SM00567">
    <property type="entry name" value="EZ_HEAT"/>
    <property type="match status" value="4"/>
</dbReference>
<evidence type="ECO:0000256" key="6">
    <source>
        <dbReference type="ARBA" id="ARBA00022438"/>
    </source>
</evidence>
<evidence type="ECO:0000256" key="1">
    <source>
        <dbReference type="ARBA" id="ARBA00000098"/>
    </source>
</evidence>
<keyword evidence="9" id="KW-0378">Hydrolase</keyword>
<dbReference type="SUPFAM" id="SSF63737">
    <property type="entry name" value="Leukotriene A4 hydrolase N-terminal domain"/>
    <property type="match status" value="1"/>
</dbReference>
<keyword evidence="7" id="KW-0645">Protease</keyword>
<dbReference type="Pfam" id="PF17900">
    <property type="entry name" value="Peptidase_M1_N"/>
    <property type="match status" value="1"/>
</dbReference>
<comment type="catalytic activity">
    <reaction evidence="1">
        <text>Release of an N-terminal amino acid, Xaa-|-Yaa- from a peptide, amide or arylamide. Xaa is preferably Ala, but may be most amino acids including Pro (slow action). When a terminal hydrophobic residue is followed by a prolyl residue, the two may be released as an intact Xaa-Pro dipeptide.</text>
        <dbReference type="EC" id="3.4.11.2"/>
    </reaction>
</comment>
<sequence>MRSVMLGLVVCLCAVHGLTQGRRQANAAGPHVFGDLKVEQYAPSRSYHVENYKVTARIDMEKGEIFGDEVVTLRPLGAGLKSFYLDSSQLQIDHVTLKGAALPFHLDGDKLWVTLDRGYSPADALDVRIVYHGNPQGRPFPDAGLSFIRPDAVNPKRPLEVWSYGWPQNNHFWFPCWDYPNDKSTSEVILTVPEPLSVVSNGALVKETHANGLATYDWAEQVPHSVYLVSIAVGPWTKYSQRYGSKAVDYYVPPGVDEATALRSFGLTPEMMAFYSKIYGVDYPYEKYAQTADHAFGGGTENISATSLAETTLHDARAEQDFPSLDLVSHELAHQWFGDLITEWSWDDAWLSEGFATFSAALYRGHHEGYDAFRYQIYEDQQTAMREDIGRYRRPIVDRHYTKPWEILDRTTYQKGAAVLDMLRYVMNDGVEKTPTADEPYFRALQAYLTAYRAGNVDTQNLIDMIRKTTGLELSWFFDEWVFKGGYPEYEVSTAYDSARRDEAVTVRQTQTVDAVTPLFDMPVHLVFHGAHGERQDEMERVHQLAETFHVTVGWTPVWVEFDPNDHIYKTLKIAEPVEALVARGERGETMMSRLWAAEQLGLVKGEGGKAAEEALMRMLERDSYWGVRVASAKALGSMGGEPAKSALLLALKQPNSHVRTAAVQALGQFAKDAGVRAMLMEHMRDDDSYAVEAMCARTLGSSGGAEALTALEAEVAVKPSHYVMAGVLEGLSHYKDATAQAIVMEQTKTGSTDEVREMAAFALTKMKAAKD</sequence>
<feature type="domain" description="Peptidase M1 membrane alanine aminopeptidase" evidence="12">
    <location>
        <begin position="266"/>
        <end position="481"/>
    </location>
</feature>
<evidence type="ECO:0000256" key="11">
    <source>
        <dbReference type="ARBA" id="ARBA00023049"/>
    </source>
</evidence>
<feature type="domain" description="Aminopeptidase N-like N-terminal" evidence="13">
    <location>
        <begin position="50"/>
        <end position="228"/>
    </location>
</feature>
<dbReference type="Gene3D" id="1.10.390.10">
    <property type="entry name" value="Neutral Protease Domain 2"/>
    <property type="match status" value="1"/>
</dbReference>
<dbReference type="GO" id="GO:0043171">
    <property type="term" value="P:peptide catabolic process"/>
    <property type="evidence" value="ECO:0007669"/>
    <property type="project" value="TreeGrafter"/>
</dbReference>
<organism evidence="15">
    <name type="scientific">Granulicella tundricola (strain ATCC BAA-1859 / DSM 23138 / MP5ACTX9)</name>
    <dbReference type="NCBI Taxonomy" id="1198114"/>
    <lineage>
        <taxon>Bacteria</taxon>
        <taxon>Pseudomonadati</taxon>
        <taxon>Acidobacteriota</taxon>
        <taxon>Terriglobia</taxon>
        <taxon>Terriglobales</taxon>
        <taxon>Acidobacteriaceae</taxon>
        <taxon>Granulicella</taxon>
    </lineage>
</organism>
<dbReference type="InterPro" id="IPR014782">
    <property type="entry name" value="Peptidase_M1_dom"/>
</dbReference>
<dbReference type="RefSeq" id="WP_013572929.1">
    <property type="nucleotide sequence ID" value="NC_015057.1"/>
</dbReference>
<dbReference type="InterPro" id="IPR027268">
    <property type="entry name" value="Peptidase_M4/M1_CTD_sf"/>
</dbReference>
<gene>
    <name evidence="14" type="ordered locus">AciX9_4241</name>
</gene>
<dbReference type="OrthoDB" id="9814383at2"/>
<dbReference type="EC" id="3.4.11.2" evidence="4"/>
<dbReference type="Pfam" id="PF01433">
    <property type="entry name" value="Peptidase_M1"/>
    <property type="match status" value="1"/>
</dbReference>
<comment type="cofactor">
    <cofactor evidence="2">
        <name>Zn(2+)</name>
        <dbReference type="ChEBI" id="CHEBI:29105"/>
    </cofactor>
</comment>
<dbReference type="InterPro" id="IPR004155">
    <property type="entry name" value="PBS_lyase_HEAT"/>
</dbReference>
<dbReference type="Gene3D" id="2.60.40.1730">
    <property type="entry name" value="tricorn interacting facor f3 domain"/>
    <property type="match status" value="1"/>
</dbReference>
<dbReference type="HOGENOM" id="CLU_014298_0_1_0"/>
<dbReference type="GO" id="GO:0008270">
    <property type="term" value="F:zinc ion binding"/>
    <property type="evidence" value="ECO:0007669"/>
    <property type="project" value="InterPro"/>
</dbReference>
<evidence type="ECO:0000256" key="10">
    <source>
        <dbReference type="ARBA" id="ARBA00022833"/>
    </source>
</evidence>
<dbReference type="SUPFAM" id="SSF55486">
    <property type="entry name" value="Metalloproteases ('zincins'), catalytic domain"/>
    <property type="match status" value="1"/>
</dbReference>
<dbReference type="Proteomes" id="UP000000343">
    <property type="component" value="Plasmid pACIX901"/>
</dbReference>
<dbReference type="GO" id="GO:0005615">
    <property type="term" value="C:extracellular space"/>
    <property type="evidence" value="ECO:0007669"/>
    <property type="project" value="TreeGrafter"/>
</dbReference>
<reference evidence="15" key="1">
    <citation type="submission" date="2011-01" db="EMBL/GenBank/DDBJ databases">
        <title>Complete sequence of plasmid1 of Acidobacterium sp. MP5ACTX9.</title>
        <authorList>
            <consortium name="US DOE Joint Genome Institute"/>
            <person name="Lucas S."/>
            <person name="Copeland A."/>
            <person name="Lapidus A."/>
            <person name="Cheng J.-F."/>
            <person name="Goodwin L."/>
            <person name="Pitluck S."/>
            <person name="Teshima H."/>
            <person name="Detter J.C."/>
            <person name="Han C."/>
            <person name="Tapia R."/>
            <person name="Land M."/>
            <person name="Hauser L."/>
            <person name="Kyrpides N."/>
            <person name="Ivanova N."/>
            <person name="Ovchinnikova G."/>
            <person name="Pagani I."/>
            <person name="Rawat S.R."/>
            <person name="Mannisto M."/>
            <person name="Haggblom M.M."/>
            <person name="Woyke T."/>
        </authorList>
    </citation>
    <scope>NUCLEOTIDE SEQUENCE [LARGE SCALE GENOMIC DNA]</scope>
    <source>
        <strain evidence="15">MP5ACTX9</strain>
        <plasmid evidence="15">Plasmid pACIX901</plasmid>
    </source>
</reference>
<evidence type="ECO:0000313" key="15">
    <source>
        <dbReference type="Proteomes" id="UP000000343"/>
    </source>
</evidence>
<evidence type="ECO:0000256" key="5">
    <source>
        <dbReference type="ARBA" id="ARBA00015611"/>
    </source>
</evidence>
<evidence type="ECO:0000256" key="3">
    <source>
        <dbReference type="ARBA" id="ARBA00010136"/>
    </source>
</evidence>
<keyword evidence="11" id="KW-0482">Metalloprotease</keyword>
<dbReference type="PANTHER" id="PTHR11533:SF174">
    <property type="entry name" value="PUROMYCIN-SENSITIVE AMINOPEPTIDASE-RELATED"/>
    <property type="match status" value="1"/>
</dbReference>
<proteinExistence type="inferred from homology"/>
<dbReference type="GO" id="GO:0070006">
    <property type="term" value="F:metalloaminopeptidase activity"/>
    <property type="evidence" value="ECO:0007669"/>
    <property type="project" value="TreeGrafter"/>
</dbReference>
<comment type="similarity">
    <text evidence="3">Belongs to the peptidase M1 family.</text>
</comment>
<evidence type="ECO:0000256" key="2">
    <source>
        <dbReference type="ARBA" id="ARBA00001947"/>
    </source>
</evidence>
<dbReference type="PANTHER" id="PTHR11533">
    <property type="entry name" value="PROTEASE M1 ZINC METALLOPROTEASE"/>
    <property type="match status" value="1"/>
</dbReference>
<dbReference type="InterPro" id="IPR050344">
    <property type="entry name" value="Peptidase_M1_aminopeptidases"/>
</dbReference>
<evidence type="ECO:0000256" key="7">
    <source>
        <dbReference type="ARBA" id="ARBA00022670"/>
    </source>
</evidence>
<evidence type="ECO:0000259" key="12">
    <source>
        <dbReference type="Pfam" id="PF01433"/>
    </source>
</evidence>